<dbReference type="AlphaFoldDB" id="A0A197JFY1"/>
<gene>
    <name evidence="1" type="ORF">K457DRAFT_142290</name>
</gene>
<evidence type="ECO:0000313" key="2">
    <source>
        <dbReference type="Proteomes" id="UP000078512"/>
    </source>
</evidence>
<protein>
    <submittedName>
        <fullName evidence="1">Uncharacterized protein</fullName>
    </submittedName>
</protein>
<dbReference type="OrthoDB" id="2435446at2759"/>
<organism evidence="1 2">
    <name type="scientific">Linnemannia elongata AG-77</name>
    <dbReference type="NCBI Taxonomy" id="1314771"/>
    <lineage>
        <taxon>Eukaryota</taxon>
        <taxon>Fungi</taxon>
        <taxon>Fungi incertae sedis</taxon>
        <taxon>Mucoromycota</taxon>
        <taxon>Mortierellomycotina</taxon>
        <taxon>Mortierellomycetes</taxon>
        <taxon>Mortierellales</taxon>
        <taxon>Mortierellaceae</taxon>
        <taxon>Linnemannia</taxon>
    </lineage>
</organism>
<sequence length="202" mass="22651">MILLGFDPRTSCKPQQEECSFTTYTRWGTHPQRRNNERGFSNFLRGASNLRHLRLNNVCITTFNSGVELFTESRLTRLVCSVSQVMNPGKEQSLTASATPGTSLLVHFPALQHWTVESGPSSTEISALTQLHQAVAEYTPNLRNIQINDANSYTLTELLARVFVNLQTSSPIQSLHLRCPPKPAYPSLDPYTYPDSNPSRQN</sequence>
<reference evidence="1 2" key="1">
    <citation type="submission" date="2016-05" db="EMBL/GenBank/DDBJ databases">
        <title>Genome sequencing reveals origins of a unique bacterial endosymbiosis in the earliest lineages of terrestrial Fungi.</title>
        <authorList>
            <consortium name="DOE Joint Genome Institute"/>
            <person name="Uehling J."/>
            <person name="Gryganskyi A."/>
            <person name="Hameed K."/>
            <person name="Tschaplinski T."/>
            <person name="Misztal P."/>
            <person name="Wu S."/>
            <person name="Desiro A."/>
            <person name="Vande Pol N."/>
            <person name="Du Z.-Y."/>
            <person name="Zienkiewicz A."/>
            <person name="Zienkiewicz K."/>
            <person name="Morin E."/>
            <person name="Tisserant E."/>
            <person name="Splivallo R."/>
            <person name="Hainaut M."/>
            <person name="Henrissat B."/>
            <person name="Ohm R."/>
            <person name="Kuo A."/>
            <person name="Yan J."/>
            <person name="Lipzen A."/>
            <person name="Nolan M."/>
            <person name="Labutti K."/>
            <person name="Barry K."/>
            <person name="Goldstein A."/>
            <person name="Labbe J."/>
            <person name="Schadt C."/>
            <person name="Tuskan G."/>
            <person name="Grigoriev I."/>
            <person name="Martin F."/>
            <person name="Vilgalys R."/>
            <person name="Bonito G."/>
        </authorList>
    </citation>
    <scope>NUCLEOTIDE SEQUENCE [LARGE SCALE GENOMIC DNA]</scope>
    <source>
        <strain evidence="1 2">AG-77</strain>
    </source>
</reference>
<dbReference type="Proteomes" id="UP000078512">
    <property type="component" value="Unassembled WGS sequence"/>
</dbReference>
<name>A0A197JFY1_9FUNG</name>
<keyword evidence="2" id="KW-1185">Reference proteome</keyword>
<dbReference type="EMBL" id="KV442105">
    <property type="protein sequence ID" value="OAQ23908.1"/>
    <property type="molecule type" value="Genomic_DNA"/>
</dbReference>
<proteinExistence type="predicted"/>
<accession>A0A197JFY1</accession>
<evidence type="ECO:0000313" key="1">
    <source>
        <dbReference type="EMBL" id="OAQ23908.1"/>
    </source>
</evidence>